<gene>
    <name evidence="4" type="primary">jg18328</name>
    <name evidence="4" type="ORF">PAEG_LOCUS13251</name>
</gene>
<sequence>MLNLESLPKHLAIIMDGNGRWANNQGRVKIDGYRKGSEVAFDIAKHCTVLAIPYLTLYAFSMENWLRSENETDYLFNLFYYTLTNEDKMKFIYNCNIKLNFIGNLSLLPSKIFDQIKKAEEVTHKNDGLLLTVAVSYGAKQEIIHAINNVIKGNIDCVLEEEFEKFLYTKDLPKLDLLIRTGGEKSEKVNKELPALTVENAVNYNIIVGLLQTDESQNIYEIFNNFGVKTIFIDYDKIINLKEIQEEFAKQDEILAKKLILDRIKVEVAKFIKEQKINRIFISDNFHSALNPYRQLVNEAIVKIVDDNPTIHLLAICGGLQDIMHAKEIEITNVVNDEKNHLKSASYPQKENIPLQQIKIVPGSSLEKVVARFLLPNQNGWFSTYFPNAHSGTVSNTTENRRRLELLGYKIAAFANDGLIEAIEDKHSNIYFQSHLEALVVKSDKNSRLSSQKVRQVSTLVAIAIINDFLHRV</sequence>
<comment type="catalytic activity">
    <reaction evidence="3">
        <text>n isopentenyl diphosphate + (2E,6E)-farnesyl diphosphate = a di-trans,poly-cis-polyprenyl diphosphate + n diphosphate</text>
        <dbReference type="Rhea" id="RHEA:53008"/>
        <dbReference type="Rhea" id="RHEA-COMP:19494"/>
        <dbReference type="ChEBI" id="CHEBI:33019"/>
        <dbReference type="ChEBI" id="CHEBI:128769"/>
        <dbReference type="ChEBI" id="CHEBI:136960"/>
        <dbReference type="ChEBI" id="CHEBI:175763"/>
        <dbReference type="EC" id="2.5.1.87"/>
    </reaction>
</comment>
<accession>A0A8S4RH93</accession>
<dbReference type="EC" id="2.5.1.87" evidence="1"/>
<evidence type="ECO:0000256" key="3">
    <source>
        <dbReference type="ARBA" id="ARBA00047353"/>
    </source>
</evidence>
<organism evidence="4 5">
    <name type="scientific">Pararge aegeria aegeria</name>
    <dbReference type="NCBI Taxonomy" id="348720"/>
    <lineage>
        <taxon>Eukaryota</taxon>
        <taxon>Metazoa</taxon>
        <taxon>Ecdysozoa</taxon>
        <taxon>Arthropoda</taxon>
        <taxon>Hexapoda</taxon>
        <taxon>Insecta</taxon>
        <taxon>Pterygota</taxon>
        <taxon>Neoptera</taxon>
        <taxon>Endopterygota</taxon>
        <taxon>Lepidoptera</taxon>
        <taxon>Glossata</taxon>
        <taxon>Ditrysia</taxon>
        <taxon>Papilionoidea</taxon>
        <taxon>Nymphalidae</taxon>
        <taxon>Satyrinae</taxon>
        <taxon>Satyrini</taxon>
        <taxon>Parargina</taxon>
        <taxon>Pararge</taxon>
    </lineage>
</organism>
<keyword evidence="2" id="KW-0808">Transferase</keyword>
<dbReference type="Pfam" id="PF01255">
    <property type="entry name" value="Prenyltransf"/>
    <property type="match status" value="1"/>
</dbReference>
<name>A0A8S4RH93_9NEOP</name>
<evidence type="ECO:0000313" key="5">
    <source>
        <dbReference type="Proteomes" id="UP000838756"/>
    </source>
</evidence>
<protein>
    <recommendedName>
        <fullName evidence="1">ditrans,polycis-polyprenyl diphosphate synthase [(2E,6E)-farnesyldiphosphate specific]</fullName>
        <ecNumber evidence="1">2.5.1.87</ecNumber>
    </recommendedName>
</protein>
<evidence type="ECO:0000313" key="4">
    <source>
        <dbReference type="EMBL" id="CAH2235626.1"/>
    </source>
</evidence>
<dbReference type="GO" id="GO:0016787">
    <property type="term" value="F:hydrolase activity"/>
    <property type="evidence" value="ECO:0007669"/>
    <property type="project" value="InterPro"/>
</dbReference>
<keyword evidence="5" id="KW-1185">Reference proteome</keyword>
<comment type="caution">
    <text evidence="4">The sequence shown here is derived from an EMBL/GenBank/DDBJ whole genome shotgun (WGS) entry which is preliminary data.</text>
</comment>
<evidence type="ECO:0000256" key="1">
    <source>
        <dbReference type="ARBA" id="ARBA00012596"/>
    </source>
</evidence>
<dbReference type="InterPro" id="IPR036424">
    <property type="entry name" value="UPP_synth-like_sf"/>
</dbReference>
<dbReference type="OrthoDB" id="8143292at2759"/>
<dbReference type="Pfam" id="PF07722">
    <property type="entry name" value="Peptidase_C26"/>
    <property type="match status" value="1"/>
</dbReference>
<dbReference type="InterPro" id="IPR001441">
    <property type="entry name" value="UPP_synth-like"/>
</dbReference>
<dbReference type="PANTHER" id="PTHR10291:SF0">
    <property type="entry name" value="DEHYDRODOLICHYL DIPHOSPHATE SYNTHASE 2"/>
    <property type="match status" value="1"/>
</dbReference>
<dbReference type="GO" id="GO:0016094">
    <property type="term" value="P:polyprenol biosynthetic process"/>
    <property type="evidence" value="ECO:0007669"/>
    <property type="project" value="TreeGrafter"/>
</dbReference>
<dbReference type="GO" id="GO:0045547">
    <property type="term" value="F:ditrans,polycis-polyprenyl diphosphate synthase [(2E,6E)-farnesyl diphosphate specific] activity"/>
    <property type="evidence" value="ECO:0007669"/>
    <property type="project" value="UniProtKB-EC"/>
</dbReference>
<dbReference type="Gene3D" id="3.40.1180.10">
    <property type="entry name" value="Decaprenyl diphosphate synthase-like"/>
    <property type="match status" value="1"/>
</dbReference>
<reference evidence="4" key="1">
    <citation type="submission" date="2022-03" db="EMBL/GenBank/DDBJ databases">
        <authorList>
            <person name="Lindestad O."/>
        </authorList>
    </citation>
    <scope>NUCLEOTIDE SEQUENCE</scope>
</reference>
<evidence type="ECO:0000256" key="2">
    <source>
        <dbReference type="ARBA" id="ARBA00022679"/>
    </source>
</evidence>
<dbReference type="AlphaFoldDB" id="A0A8S4RH93"/>
<dbReference type="EMBL" id="CAKXAJ010025143">
    <property type="protein sequence ID" value="CAH2235626.1"/>
    <property type="molecule type" value="Genomic_DNA"/>
</dbReference>
<dbReference type="InterPro" id="IPR011697">
    <property type="entry name" value="Peptidase_C26"/>
</dbReference>
<dbReference type="NCBIfam" id="TIGR00055">
    <property type="entry name" value="uppS"/>
    <property type="match status" value="1"/>
</dbReference>
<dbReference type="PANTHER" id="PTHR10291">
    <property type="entry name" value="DEHYDRODOLICHYL DIPHOSPHATE SYNTHASE FAMILY MEMBER"/>
    <property type="match status" value="1"/>
</dbReference>
<dbReference type="InterPro" id="IPR029062">
    <property type="entry name" value="Class_I_gatase-like"/>
</dbReference>
<dbReference type="Gene3D" id="3.40.50.880">
    <property type="match status" value="1"/>
</dbReference>
<dbReference type="Proteomes" id="UP000838756">
    <property type="component" value="Unassembled WGS sequence"/>
</dbReference>
<dbReference type="SUPFAM" id="SSF64005">
    <property type="entry name" value="Undecaprenyl diphosphate synthase"/>
    <property type="match status" value="1"/>
</dbReference>
<dbReference type="CDD" id="cd00475">
    <property type="entry name" value="Cis_IPPS"/>
    <property type="match status" value="1"/>
</dbReference>
<proteinExistence type="predicted"/>
<dbReference type="SUPFAM" id="SSF52317">
    <property type="entry name" value="Class I glutamine amidotransferase-like"/>
    <property type="match status" value="1"/>
</dbReference>